<protein>
    <submittedName>
        <fullName evidence="2">Tripartite tricarboxylate transporter substrate binding protein</fullName>
    </submittedName>
</protein>
<reference evidence="2 3" key="1">
    <citation type="submission" date="2021-07" db="EMBL/GenBank/DDBJ databases">
        <authorList>
            <person name="So Y."/>
        </authorList>
    </citation>
    <scope>NUCLEOTIDE SEQUENCE [LARGE SCALE GENOMIC DNA]</scope>
    <source>
        <strain evidence="2 3">HJA6</strain>
    </source>
</reference>
<organism evidence="2 3">
    <name type="scientific">Roseomonas alba</name>
    <dbReference type="NCBI Taxonomy" id="2846776"/>
    <lineage>
        <taxon>Bacteria</taxon>
        <taxon>Pseudomonadati</taxon>
        <taxon>Pseudomonadota</taxon>
        <taxon>Alphaproteobacteria</taxon>
        <taxon>Acetobacterales</taxon>
        <taxon>Roseomonadaceae</taxon>
        <taxon>Roseomonas</taxon>
    </lineage>
</organism>
<proteinExistence type="inferred from homology"/>
<evidence type="ECO:0000313" key="3">
    <source>
        <dbReference type="Proteomes" id="UP001196565"/>
    </source>
</evidence>
<dbReference type="Proteomes" id="UP001196565">
    <property type="component" value="Unassembled WGS sequence"/>
</dbReference>
<gene>
    <name evidence="2" type="ORF">KPL78_18215</name>
</gene>
<comment type="caution">
    <text evidence="2">The sequence shown here is derived from an EMBL/GenBank/DDBJ whole genome shotgun (WGS) entry which is preliminary data.</text>
</comment>
<dbReference type="Gene3D" id="3.40.190.150">
    <property type="entry name" value="Bordetella uptake gene, domain 1"/>
    <property type="match status" value="1"/>
</dbReference>
<evidence type="ECO:0000256" key="1">
    <source>
        <dbReference type="ARBA" id="ARBA00006987"/>
    </source>
</evidence>
<accession>A0ABS7AF61</accession>
<name>A0ABS7AF61_9PROT</name>
<dbReference type="PANTHER" id="PTHR42928:SF5">
    <property type="entry name" value="BLR1237 PROTEIN"/>
    <property type="match status" value="1"/>
</dbReference>
<keyword evidence="3" id="KW-1185">Reference proteome</keyword>
<dbReference type="PANTHER" id="PTHR42928">
    <property type="entry name" value="TRICARBOXYLATE-BINDING PROTEIN"/>
    <property type="match status" value="1"/>
</dbReference>
<dbReference type="SUPFAM" id="SSF53850">
    <property type="entry name" value="Periplasmic binding protein-like II"/>
    <property type="match status" value="1"/>
</dbReference>
<dbReference type="InterPro" id="IPR005064">
    <property type="entry name" value="BUG"/>
</dbReference>
<comment type="similarity">
    <text evidence="1">Belongs to the UPF0065 (bug) family.</text>
</comment>
<dbReference type="Pfam" id="PF03401">
    <property type="entry name" value="TctC"/>
    <property type="match status" value="1"/>
</dbReference>
<sequence>MPILTGRRALAAGVASLLAAPRLVRAQSVTRDVRLIVPYAPGGTVDILGRLLAEVLPPTLGHNVVVENRSGAGAYIGLQTVANAPVDGHTIGLAPDLGLAVSPVIPGATLPIDPDRTLTPVASLIRVPTLLVARNNAPFTTFAEFIAYARANPGKVTVGVSGTGTITHLLIARLAALTGISVEHVPYRGGTPALLDVMAGNVDLYFSLITESMPHVEGGKMRPLAVASPTRNAALPDIPALTETWPGFTGTADYGLIVASGLSPDWVAFWNRTVTDALARPDVQARLQRLRADPTGGSPADYATKLRTEREVWGEVVRQAGIRV</sequence>
<dbReference type="EMBL" id="JAHYBZ010000006">
    <property type="protein sequence ID" value="MBW6399799.1"/>
    <property type="molecule type" value="Genomic_DNA"/>
</dbReference>
<dbReference type="PIRSF" id="PIRSF017082">
    <property type="entry name" value="YflP"/>
    <property type="match status" value="1"/>
</dbReference>
<dbReference type="CDD" id="cd07012">
    <property type="entry name" value="PBP2_Bug_TTT"/>
    <property type="match status" value="1"/>
</dbReference>
<dbReference type="Gene3D" id="3.40.190.10">
    <property type="entry name" value="Periplasmic binding protein-like II"/>
    <property type="match status" value="1"/>
</dbReference>
<dbReference type="InterPro" id="IPR042100">
    <property type="entry name" value="Bug_dom1"/>
</dbReference>
<evidence type="ECO:0000313" key="2">
    <source>
        <dbReference type="EMBL" id="MBW6399799.1"/>
    </source>
</evidence>
<dbReference type="RefSeq" id="WP_219764393.1">
    <property type="nucleotide sequence ID" value="NZ_JAHYBZ010000006.1"/>
</dbReference>